<evidence type="ECO:0000313" key="1">
    <source>
        <dbReference type="EMBL" id="GBN81133.1"/>
    </source>
</evidence>
<proteinExistence type="predicted"/>
<comment type="caution">
    <text evidence="1">The sequence shown here is derived from an EMBL/GenBank/DDBJ whole genome shotgun (WGS) entry which is preliminary data.</text>
</comment>
<dbReference type="EMBL" id="BGPR01019159">
    <property type="protein sequence ID" value="GBN81133.1"/>
    <property type="molecule type" value="Genomic_DNA"/>
</dbReference>
<dbReference type="AlphaFoldDB" id="A0A4Y2RZK1"/>
<gene>
    <name evidence="1" type="ORF">AVEN_191493_1</name>
</gene>
<protein>
    <submittedName>
        <fullName evidence="1">Uncharacterized protein</fullName>
    </submittedName>
</protein>
<name>A0A4Y2RZK1_ARAVE</name>
<sequence>MTPDQAPLSPNFRIAPAGGRLILTDLMRSRPAYVTDLSGFASRRCSTRALRKSSHRPEQGCGGNLLIHAHSHVISPLARDESEMKVF</sequence>
<accession>A0A4Y2RZK1</accession>
<organism evidence="1 2">
    <name type="scientific">Araneus ventricosus</name>
    <name type="common">Orbweaver spider</name>
    <name type="synonym">Epeira ventricosa</name>
    <dbReference type="NCBI Taxonomy" id="182803"/>
    <lineage>
        <taxon>Eukaryota</taxon>
        <taxon>Metazoa</taxon>
        <taxon>Ecdysozoa</taxon>
        <taxon>Arthropoda</taxon>
        <taxon>Chelicerata</taxon>
        <taxon>Arachnida</taxon>
        <taxon>Araneae</taxon>
        <taxon>Araneomorphae</taxon>
        <taxon>Entelegynae</taxon>
        <taxon>Araneoidea</taxon>
        <taxon>Araneidae</taxon>
        <taxon>Araneus</taxon>
    </lineage>
</organism>
<evidence type="ECO:0000313" key="2">
    <source>
        <dbReference type="Proteomes" id="UP000499080"/>
    </source>
</evidence>
<dbReference type="Proteomes" id="UP000499080">
    <property type="component" value="Unassembled WGS sequence"/>
</dbReference>
<reference evidence="1 2" key="1">
    <citation type="journal article" date="2019" name="Sci. Rep.">
        <title>Orb-weaving spider Araneus ventricosus genome elucidates the spidroin gene catalogue.</title>
        <authorList>
            <person name="Kono N."/>
            <person name="Nakamura H."/>
            <person name="Ohtoshi R."/>
            <person name="Moran D.A.P."/>
            <person name="Shinohara A."/>
            <person name="Yoshida Y."/>
            <person name="Fujiwara M."/>
            <person name="Mori M."/>
            <person name="Tomita M."/>
            <person name="Arakawa K."/>
        </authorList>
    </citation>
    <scope>NUCLEOTIDE SEQUENCE [LARGE SCALE GENOMIC DNA]</scope>
</reference>
<keyword evidence="2" id="KW-1185">Reference proteome</keyword>